<gene>
    <name evidence="2" type="ORF">NU887_00420</name>
</gene>
<sequence>MKMKNYTHLKAITESRLNYAKLYLEELNNPAISGSEIEKAHQYSFLFHLKGVVDAFLVEINEIYGLGLKKKHLTIDSLKVSKSDSKKHIKEGKKLSKLMEKDNWLSELKSFDPNKLKASKKSRKSKDKDESSTSEEEKSEMQVTSVLEKFVEWHSKMEKLIIELRESALEASGNSPKK</sequence>
<dbReference type="AlphaFoldDB" id="A0A9X2P2U7"/>
<feature type="region of interest" description="Disordered" evidence="1">
    <location>
        <begin position="115"/>
        <end position="143"/>
    </location>
</feature>
<organism evidence="2 3">
    <name type="scientific">Aquiflexum gelatinilyticum</name>
    <dbReference type="NCBI Taxonomy" id="2961943"/>
    <lineage>
        <taxon>Bacteria</taxon>
        <taxon>Pseudomonadati</taxon>
        <taxon>Bacteroidota</taxon>
        <taxon>Cytophagia</taxon>
        <taxon>Cytophagales</taxon>
        <taxon>Cyclobacteriaceae</taxon>
        <taxon>Aquiflexum</taxon>
    </lineage>
</organism>
<dbReference type="Proteomes" id="UP001142175">
    <property type="component" value="Unassembled WGS sequence"/>
</dbReference>
<proteinExistence type="predicted"/>
<keyword evidence="3" id="KW-1185">Reference proteome</keyword>
<feature type="compositionally biased region" description="Basic and acidic residues" evidence="1">
    <location>
        <begin position="126"/>
        <end position="140"/>
    </location>
</feature>
<evidence type="ECO:0000313" key="2">
    <source>
        <dbReference type="EMBL" id="MCR9013471.1"/>
    </source>
</evidence>
<name>A0A9X2P2U7_9BACT</name>
<dbReference type="InterPro" id="IPR046493">
    <property type="entry name" value="DUF6586"/>
</dbReference>
<reference evidence="2" key="1">
    <citation type="submission" date="2022-08" db="EMBL/GenBank/DDBJ databases">
        <authorList>
            <person name="Zhang D."/>
        </authorList>
    </citation>
    <scope>NUCLEOTIDE SEQUENCE</scope>
    <source>
        <strain evidence="2">XJ19-11</strain>
    </source>
</reference>
<evidence type="ECO:0000313" key="3">
    <source>
        <dbReference type="Proteomes" id="UP001142175"/>
    </source>
</evidence>
<evidence type="ECO:0000256" key="1">
    <source>
        <dbReference type="SAM" id="MobiDB-lite"/>
    </source>
</evidence>
<protein>
    <submittedName>
        <fullName evidence="2">Uncharacterized protein</fullName>
    </submittedName>
</protein>
<comment type="caution">
    <text evidence="2">The sequence shown here is derived from an EMBL/GenBank/DDBJ whole genome shotgun (WGS) entry which is preliminary data.</text>
</comment>
<dbReference type="EMBL" id="JANSUY010000001">
    <property type="protein sequence ID" value="MCR9013471.1"/>
    <property type="molecule type" value="Genomic_DNA"/>
</dbReference>
<dbReference type="Pfam" id="PF20227">
    <property type="entry name" value="DUF6586"/>
    <property type="match status" value="1"/>
</dbReference>
<accession>A0A9X2P2U7</accession>